<dbReference type="SUPFAM" id="SSF47616">
    <property type="entry name" value="GST C-terminal domain-like"/>
    <property type="match status" value="1"/>
</dbReference>
<dbReference type="AlphaFoldDB" id="A0A6G1D5F2"/>
<gene>
    <name evidence="7" type="ORF">E2562_013553</name>
</gene>
<organism evidence="7 8">
    <name type="scientific">Oryza meyeriana var. granulata</name>
    <dbReference type="NCBI Taxonomy" id="110450"/>
    <lineage>
        <taxon>Eukaryota</taxon>
        <taxon>Viridiplantae</taxon>
        <taxon>Streptophyta</taxon>
        <taxon>Embryophyta</taxon>
        <taxon>Tracheophyta</taxon>
        <taxon>Spermatophyta</taxon>
        <taxon>Magnoliopsida</taxon>
        <taxon>Liliopsida</taxon>
        <taxon>Poales</taxon>
        <taxon>Poaceae</taxon>
        <taxon>BOP clade</taxon>
        <taxon>Oryzoideae</taxon>
        <taxon>Oryzeae</taxon>
        <taxon>Oryzinae</taxon>
        <taxon>Oryza</taxon>
        <taxon>Oryza meyeriana</taxon>
    </lineage>
</organism>
<dbReference type="Gene3D" id="1.20.1050.10">
    <property type="match status" value="1"/>
</dbReference>
<evidence type="ECO:0000259" key="6">
    <source>
        <dbReference type="PROSITE" id="PS50405"/>
    </source>
</evidence>
<dbReference type="GO" id="GO:0042276">
    <property type="term" value="P:error-prone translesion synthesis"/>
    <property type="evidence" value="ECO:0007669"/>
    <property type="project" value="InterPro"/>
</dbReference>
<dbReference type="EC" id="2.7.7.102" evidence="3"/>
<dbReference type="GO" id="GO:0003887">
    <property type="term" value="F:DNA-directed DNA polymerase activity"/>
    <property type="evidence" value="ECO:0007669"/>
    <property type="project" value="UniProtKB-EC"/>
</dbReference>
<evidence type="ECO:0000256" key="1">
    <source>
        <dbReference type="ARBA" id="ARBA00026139"/>
    </source>
</evidence>
<protein>
    <recommendedName>
        <fullName evidence="1">DNA-directed primase/polymerase protein</fullName>
        <ecNumber evidence="3">2.7.7.102</ecNumber>
    </recommendedName>
</protein>
<dbReference type="CDD" id="cd03185">
    <property type="entry name" value="GST_C_Tau"/>
    <property type="match status" value="1"/>
</dbReference>
<dbReference type="PANTHER" id="PTHR31399:SF0">
    <property type="entry name" value="DNA-DIRECTED PRIMASE_POLYMERASE PROTEIN"/>
    <property type="match status" value="1"/>
</dbReference>
<dbReference type="PANTHER" id="PTHR31399">
    <property type="entry name" value="DNA-DIRECTED PRIMASE / POLYMERASE PROTEIN"/>
    <property type="match status" value="1"/>
</dbReference>
<dbReference type="GO" id="GO:0005634">
    <property type="term" value="C:nucleus"/>
    <property type="evidence" value="ECO:0007669"/>
    <property type="project" value="TreeGrafter"/>
</dbReference>
<accession>A0A6G1D5F2</accession>
<dbReference type="EMBL" id="SPHZ02000007">
    <property type="protein sequence ID" value="KAF0906973.1"/>
    <property type="molecule type" value="Genomic_DNA"/>
</dbReference>
<reference evidence="7 8" key="1">
    <citation type="submission" date="2019-11" db="EMBL/GenBank/DDBJ databases">
        <title>Whole genome sequence of Oryza granulata.</title>
        <authorList>
            <person name="Li W."/>
        </authorList>
    </citation>
    <scope>NUCLEOTIDE SEQUENCE [LARGE SCALE GENOMIC DNA]</scope>
    <source>
        <strain evidence="8">cv. Menghai</strain>
        <tissue evidence="7">Leaf</tissue>
    </source>
</reference>
<evidence type="ECO:0000313" key="7">
    <source>
        <dbReference type="EMBL" id="KAF0906973.1"/>
    </source>
</evidence>
<dbReference type="OrthoDB" id="5988181at2759"/>
<comment type="catalytic activity">
    <reaction evidence="4">
        <text>DNA(n) + a 2'-deoxyribonucleoside 5'-triphosphate = DNA(n+1) + diphosphate</text>
        <dbReference type="Rhea" id="RHEA:22508"/>
        <dbReference type="Rhea" id="RHEA-COMP:17339"/>
        <dbReference type="Rhea" id="RHEA-COMP:17340"/>
        <dbReference type="ChEBI" id="CHEBI:33019"/>
        <dbReference type="ChEBI" id="CHEBI:61560"/>
        <dbReference type="ChEBI" id="CHEBI:173112"/>
        <dbReference type="EC" id="2.7.7.7"/>
    </reaction>
    <physiologicalReaction direction="left-to-right" evidence="4">
        <dbReference type="Rhea" id="RHEA:22509"/>
    </physiologicalReaction>
</comment>
<dbReference type="Pfam" id="PF13410">
    <property type="entry name" value="GST_C_2"/>
    <property type="match status" value="1"/>
</dbReference>
<comment type="catalytic activity">
    <reaction evidence="2">
        <text>ssDNA + n NTP = ssDNA/pppN(pN)n-1 hybrid + (n-1) diphosphate.</text>
        <dbReference type="EC" id="2.7.7.102"/>
    </reaction>
</comment>
<dbReference type="GO" id="GO:0006264">
    <property type="term" value="P:mitochondrial DNA replication"/>
    <property type="evidence" value="ECO:0007669"/>
    <property type="project" value="TreeGrafter"/>
</dbReference>
<comment type="caution">
    <text evidence="7">The sequence shown here is derived from an EMBL/GenBank/DDBJ whole genome shotgun (WGS) entry which is preliminary data.</text>
</comment>
<proteinExistence type="predicted"/>
<evidence type="ECO:0000256" key="3">
    <source>
        <dbReference type="ARBA" id="ARBA00044768"/>
    </source>
</evidence>
<dbReference type="InterPro" id="IPR036282">
    <property type="entry name" value="Glutathione-S-Trfase_C_sf"/>
</dbReference>
<evidence type="ECO:0000313" key="8">
    <source>
        <dbReference type="Proteomes" id="UP000479710"/>
    </source>
</evidence>
<dbReference type="InterPro" id="IPR044917">
    <property type="entry name" value="PRIMPOL"/>
</dbReference>
<feature type="region of interest" description="Disordered" evidence="5">
    <location>
        <begin position="22"/>
        <end position="66"/>
    </location>
</feature>
<name>A0A6G1D5F2_9ORYZ</name>
<dbReference type="InterPro" id="IPR010987">
    <property type="entry name" value="Glutathione-S-Trfase_C-like"/>
</dbReference>
<keyword evidence="8" id="KW-1185">Reference proteome</keyword>
<evidence type="ECO:0000256" key="4">
    <source>
        <dbReference type="ARBA" id="ARBA00047303"/>
    </source>
</evidence>
<dbReference type="GO" id="GO:0031297">
    <property type="term" value="P:replication fork processing"/>
    <property type="evidence" value="ECO:0007669"/>
    <property type="project" value="TreeGrafter"/>
</dbReference>
<dbReference type="GO" id="GO:0005759">
    <property type="term" value="C:mitochondrial matrix"/>
    <property type="evidence" value="ECO:0007669"/>
    <property type="project" value="TreeGrafter"/>
</dbReference>
<feature type="domain" description="GST C-terminal" evidence="6">
    <location>
        <begin position="565"/>
        <end position="693"/>
    </location>
</feature>
<dbReference type="Proteomes" id="UP000479710">
    <property type="component" value="Unassembled WGS sequence"/>
</dbReference>
<dbReference type="GO" id="GO:0004364">
    <property type="term" value="F:glutathione transferase activity"/>
    <property type="evidence" value="ECO:0007669"/>
    <property type="project" value="InterPro"/>
</dbReference>
<evidence type="ECO:0000256" key="5">
    <source>
        <dbReference type="SAM" id="MobiDB-lite"/>
    </source>
</evidence>
<dbReference type="PROSITE" id="PS50405">
    <property type="entry name" value="GST_CTER"/>
    <property type="match status" value="1"/>
</dbReference>
<dbReference type="GO" id="GO:0006749">
    <property type="term" value="P:glutathione metabolic process"/>
    <property type="evidence" value="ECO:0007669"/>
    <property type="project" value="InterPro"/>
</dbReference>
<evidence type="ECO:0000256" key="2">
    <source>
        <dbReference type="ARBA" id="ARBA00044677"/>
    </source>
</evidence>
<dbReference type="Pfam" id="PF03121">
    <property type="entry name" value="Herpes_UL52"/>
    <property type="match status" value="1"/>
</dbReference>
<dbReference type="GO" id="GO:0009411">
    <property type="term" value="P:response to UV"/>
    <property type="evidence" value="ECO:0007669"/>
    <property type="project" value="TreeGrafter"/>
</dbReference>
<dbReference type="GO" id="GO:0003682">
    <property type="term" value="F:chromatin binding"/>
    <property type="evidence" value="ECO:0007669"/>
    <property type="project" value="TreeGrafter"/>
</dbReference>
<sequence length="704" mass="80372">MAAHDTKDDVDRLFACFKCGVSPPQSAFRERPRRAGKRSRVESAADGGGGGSSSTPVPDAAEKHDAPSSAVIKFTGRKQMSPVVFYGSPQGVPVKKPLSLLRLLREIRIDLKKQTDLVPSTGVWATFPRQEEAIRFCKAHAHTNVFSYQDHLSGQRRFLVSTYDEFWRRYNNMDPQIRHHYEVIQDGSPCHIYFDLEFDPRLNKMRDADEMVDILVAVTFSALHDKYSIEGEEEWITELDSSTEEKFSRHLIIRIPKTAFKDNSHVGAFISEICSRIAAQRAANPNFDKLYITKDSSCTDPADHLFMDTAVYSRNRCFRLAFSSKSGKKSFLVATGRFKRKNMNVKELFMESLICRLDDDCDRLLTCKLDLDCKKTLHFDSEASMIQIQGRNKKDSIGTYQSDFPLSNTYGKSPFPALDGFIESIASFGNVSGKIRCWYWFSHYGLMIYSMSRSRYCEHIGREHKSNHVMYIVEFLRAAYYQKCYDPDCQGYRSPLRPVPWDVIPELGSISYSAQREYEGEVVEINIEGSNRNEYISNSNGTKSIIESGEDDPSWWEEAVKFADSIENIDHAPGSCDQENEDYDDADWWMDAERIMLKAEEARAAARAELVEALRTLDAELGDKRFFGGDGEAAFGFVDVALAPLMPWVYSFARYGEFSVEEECPRLAAWGRRCMERESVAKSLRSPEEVYDFISLLRKHYGVD</sequence>
<dbReference type="InterPro" id="IPR045074">
    <property type="entry name" value="GST_C_Tau"/>
</dbReference>